<organism evidence="8 9">
    <name type="scientific">Panagrellus redivivus</name>
    <name type="common">Microworm</name>
    <dbReference type="NCBI Taxonomy" id="6233"/>
    <lineage>
        <taxon>Eukaryota</taxon>
        <taxon>Metazoa</taxon>
        <taxon>Ecdysozoa</taxon>
        <taxon>Nematoda</taxon>
        <taxon>Chromadorea</taxon>
        <taxon>Rhabditida</taxon>
        <taxon>Tylenchina</taxon>
        <taxon>Panagrolaimomorpha</taxon>
        <taxon>Panagrolaimoidea</taxon>
        <taxon>Panagrolaimidae</taxon>
        <taxon>Panagrellus</taxon>
    </lineage>
</organism>
<dbReference type="PRINTS" id="PR00449">
    <property type="entry name" value="RASTRNSFRMNG"/>
</dbReference>
<dbReference type="InterPro" id="IPR001841">
    <property type="entry name" value="Znf_RING"/>
</dbReference>
<dbReference type="GO" id="GO:0016020">
    <property type="term" value="C:membrane"/>
    <property type="evidence" value="ECO:0007669"/>
    <property type="project" value="InterPro"/>
</dbReference>
<evidence type="ECO:0000256" key="2">
    <source>
        <dbReference type="ARBA" id="ARBA00022741"/>
    </source>
</evidence>
<dbReference type="InterPro" id="IPR020849">
    <property type="entry name" value="Small_GTPase_Ras-type"/>
</dbReference>
<dbReference type="SMART" id="SM00174">
    <property type="entry name" value="RHO"/>
    <property type="match status" value="1"/>
</dbReference>
<dbReference type="Gene3D" id="3.40.50.300">
    <property type="entry name" value="P-loop containing nucleotide triphosphate hydrolases"/>
    <property type="match status" value="1"/>
</dbReference>
<dbReference type="InterPro" id="IPR001806">
    <property type="entry name" value="Small_GTPase"/>
</dbReference>
<proteinExistence type="predicted"/>
<dbReference type="SMART" id="SM00175">
    <property type="entry name" value="RAB"/>
    <property type="match status" value="1"/>
</dbReference>
<dbReference type="PROSITE" id="PS51419">
    <property type="entry name" value="RAB"/>
    <property type="match status" value="1"/>
</dbReference>
<keyword evidence="1" id="KW-0479">Metal-binding</keyword>
<dbReference type="Pfam" id="PF13445">
    <property type="entry name" value="zf-RING_UBOX"/>
    <property type="match status" value="1"/>
</dbReference>
<dbReference type="GO" id="GO:0007165">
    <property type="term" value="P:signal transduction"/>
    <property type="evidence" value="ECO:0007669"/>
    <property type="project" value="InterPro"/>
</dbReference>
<evidence type="ECO:0000256" key="4">
    <source>
        <dbReference type="ARBA" id="ARBA00022833"/>
    </source>
</evidence>
<evidence type="ECO:0000256" key="6">
    <source>
        <dbReference type="SAM" id="MobiDB-lite"/>
    </source>
</evidence>
<evidence type="ECO:0000256" key="3">
    <source>
        <dbReference type="ARBA" id="ARBA00022771"/>
    </source>
</evidence>
<name>A0A7E5A1A8_PANRE</name>
<dbReference type="PANTHER" id="PTHR24070">
    <property type="entry name" value="RAS, DI-RAS, AND RHEB FAMILY MEMBERS OF SMALL GTPASE SUPERFAMILY"/>
    <property type="match status" value="1"/>
</dbReference>
<feature type="domain" description="RING-type" evidence="7">
    <location>
        <begin position="33"/>
        <end position="118"/>
    </location>
</feature>
<dbReference type="PROSITE" id="PS51421">
    <property type="entry name" value="RAS"/>
    <property type="match status" value="1"/>
</dbReference>
<dbReference type="Proteomes" id="UP000492821">
    <property type="component" value="Unassembled WGS sequence"/>
</dbReference>
<dbReference type="Gene3D" id="3.30.40.10">
    <property type="entry name" value="Zinc/RING finger domain, C3HC4 (zinc finger)"/>
    <property type="match status" value="1"/>
</dbReference>
<keyword evidence="4" id="KW-0862">Zinc</keyword>
<dbReference type="SUPFAM" id="SSF52540">
    <property type="entry name" value="P-loop containing nucleoside triphosphate hydrolases"/>
    <property type="match status" value="1"/>
</dbReference>
<evidence type="ECO:0000313" key="9">
    <source>
        <dbReference type="WBParaSite" id="Pan_g8696.t1"/>
    </source>
</evidence>
<evidence type="ECO:0000256" key="5">
    <source>
        <dbReference type="ARBA" id="ARBA00023134"/>
    </source>
</evidence>
<keyword evidence="8" id="KW-1185">Reference proteome</keyword>
<dbReference type="WBParaSite" id="Pan_g8696.t1">
    <property type="protein sequence ID" value="Pan_g8696.t1"/>
    <property type="gene ID" value="Pan_g8696"/>
</dbReference>
<keyword evidence="3" id="KW-0863">Zinc-finger</keyword>
<protein>
    <submittedName>
        <fullName evidence="9">RING-type domain-containing protein</fullName>
    </submittedName>
</protein>
<sequence>MESTMCETQGGSTTASPSPGEVVVDAMANPSCCPYCHSVYQSPVVLPCGHSVCQPCCSMLLAKSFRSSQAHNHSRRTVRMGVRSVILERKQRKFNKTSSSVLDIDETIKYRSPECPVCFARPQFQPPVRNYALESLLRQLRKQATSDALSAITRLPSPAPSSSSSSGFDEIEEITPTRHTVNRSIQKCNIAVLGAPGVGKSRLIRAQHLNNLFFGEMSSNTMNKENDCQTSVSEREAKYMIELIDASEMSADSTCEIDGIALAFSCADRESFINAFKIYEDMKNPPPIVLVATKCDIDQRKRAIFTEEAAKLAMFMNCPYMEVSAKKNIGVNEVFTELVHQFDKRNERRNITQL</sequence>
<dbReference type="Pfam" id="PF00071">
    <property type="entry name" value="Ras"/>
    <property type="match status" value="1"/>
</dbReference>
<dbReference type="SMART" id="SM00173">
    <property type="entry name" value="RAS"/>
    <property type="match status" value="1"/>
</dbReference>
<dbReference type="SUPFAM" id="SSF57850">
    <property type="entry name" value="RING/U-box"/>
    <property type="match status" value="1"/>
</dbReference>
<evidence type="ECO:0000256" key="1">
    <source>
        <dbReference type="ARBA" id="ARBA00022723"/>
    </source>
</evidence>
<evidence type="ECO:0000259" key="7">
    <source>
        <dbReference type="SMART" id="SM00184"/>
    </source>
</evidence>
<dbReference type="GO" id="GO:0008270">
    <property type="term" value="F:zinc ion binding"/>
    <property type="evidence" value="ECO:0007669"/>
    <property type="project" value="UniProtKB-KW"/>
</dbReference>
<dbReference type="InterPro" id="IPR027417">
    <property type="entry name" value="P-loop_NTPase"/>
</dbReference>
<reference evidence="9" key="2">
    <citation type="submission" date="2020-10" db="UniProtKB">
        <authorList>
            <consortium name="WormBaseParasite"/>
        </authorList>
    </citation>
    <scope>IDENTIFICATION</scope>
</reference>
<feature type="compositionally biased region" description="Polar residues" evidence="6">
    <location>
        <begin position="1"/>
        <end position="17"/>
    </location>
</feature>
<feature type="region of interest" description="Disordered" evidence="6">
    <location>
        <begin position="1"/>
        <end position="20"/>
    </location>
</feature>
<reference evidence="8" key="1">
    <citation type="journal article" date="2013" name="Genetics">
        <title>The draft genome and transcriptome of Panagrellus redivivus are shaped by the harsh demands of a free-living lifestyle.</title>
        <authorList>
            <person name="Srinivasan J."/>
            <person name="Dillman A.R."/>
            <person name="Macchietto M.G."/>
            <person name="Heikkinen L."/>
            <person name="Lakso M."/>
            <person name="Fracchia K.M."/>
            <person name="Antoshechkin I."/>
            <person name="Mortazavi A."/>
            <person name="Wong G."/>
            <person name="Sternberg P.W."/>
        </authorList>
    </citation>
    <scope>NUCLEOTIDE SEQUENCE [LARGE SCALE GENOMIC DNA]</scope>
    <source>
        <strain evidence="8">MT8872</strain>
    </source>
</reference>
<keyword evidence="2" id="KW-0547">Nucleotide-binding</keyword>
<accession>A0A7E5A1A8</accession>
<dbReference type="GO" id="GO:0005525">
    <property type="term" value="F:GTP binding"/>
    <property type="evidence" value="ECO:0007669"/>
    <property type="project" value="UniProtKB-KW"/>
</dbReference>
<dbReference type="InterPro" id="IPR013083">
    <property type="entry name" value="Znf_RING/FYVE/PHD"/>
</dbReference>
<dbReference type="InterPro" id="IPR027370">
    <property type="entry name" value="Znf-RING_euk"/>
</dbReference>
<dbReference type="GO" id="GO:0003924">
    <property type="term" value="F:GTPase activity"/>
    <property type="evidence" value="ECO:0007669"/>
    <property type="project" value="InterPro"/>
</dbReference>
<dbReference type="AlphaFoldDB" id="A0A7E5A1A8"/>
<keyword evidence="5" id="KW-0342">GTP-binding</keyword>
<dbReference type="SMART" id="SM00184">
    <property type="entry name" value="RING"/>
    <property type="match status" value="1"/>
</dbReference>
<evidence type="ECO:0000313" key="8">
    <source>
        <dbReference type="Proteomes" id="UP000492821"/>
    </source>
</evidence>